<dbReference type="InterPro" id="IPR002545">
    <property type="entry name" value="CheW-lke_dom"/>
</dbReference>
<dbReference type="EMBL" id="PFFQ01000049">
    <property type="protein sequence ID" value="PIW15631.1"/>
    <property type="molecule type" value="Genomic_DNA"/>
</dbReference>
<feature type="domain" description="CheW-like" evidence="1">
    <location>
        <begin position="1"/>
        <end position="136"/>
    </location>
</feature>
<dbReference type="PANTHER" id="PTHR22617:SF23">
    <property type="entry name" value="CHEMOTAXIS PROTEIN CHEW"/>
    <property type="match status" value="1"/>
</dbReference>
<evidence type="ECO:0000313" key="2">
    <source>
        <dbReference type="EMBL" id="PIW15631.1"/>
    </source>
</evidence>
<organism evidence="2 3">
    <name type="scientific">bacterium (Candidatus Blackallbacteria) CG17_big_fil_post_rev_8_21_14_2_50_48_46</name>
    <dbReference type="NCBI Taxonomy" id="2014261"/>
    <lineage>
        <taxon>Bacteria</taxon>
        <taxon>Candidatus Blackallbacteria</taxon>
    </lineage>
</organism>
<evidence type="ECO:0000259" key="1">
    <source>
        <dbReference type="PROSITE" id="PS50851"/>
    </source>
</evidence>
<dbReference type="SUPFAM" id="SSF50341">
    <property type="entry name" value="CheW-like"/>
    <property type="match status" value="1"/>
</dbReference>
<proteinExistence type="predicted"/>
<dbReference type="AlphaFoldDB" id="A0A2M7G1L9"/>
<dbReference type="GO" id="GO:0005829">
    <property type="term" value="C:cytosol"/>
    <property type="evidence" value="ECO:0007669"/>
    <property type="project" value="TreeGrafter"/>
</dbReference>
<dbReference type="Gene3D" id="2.30.30.40">
    <property type="entry name" value="SH3 Domains"/>
    <property type="match status" value="1"/>
</dbReference>
<dbReference type="InterPro" id="IPR036061">
    <property type="entry name" value="CheW-like_dom_sf"/>
</dbReference>
<accession>A0A2M7G1L9</accession>
<dbReference type="PANTHER" id="PTHR22617">
    <property type="entry name" value="CHEMOTAXIS SENSOR HISTIDINE KINASE-RELATED"/>
    <property type="match status" value="1"/>
</dbReference>
<dbReference type="GO" id="GO:0006935">
    <property type="term" value="P:chemotaxis"/>
    <property type="evidence" value="ECO:0007669"/>
    <property type="project" value="InterPro"/>
</dbReference>
<dbReference type="InterPro" id="IPR039315">
    <property type="entry name" value="CheW"/>
</dbReference>
<dbReference type="GO" id="GO:0007165">
    <property type="term" value="P:signal transduction"/>
    <property type="evidence" value="ECO:0007669"/>
    <property type="project" value="InterPro"/>
</dbReference>
<gene>
    <name evidence="2" type="ORF">COW36_16470</name>
</gene>
<dbReference type="Gene3D" id="2.40.50.180">
    <property type="entry name" value="CheA-289, Domain 4"/>
    <property type="match status" value="1"/>
</dbReference>
<dbReference type="Proteomes" id="UP000231019">
    <property type="component" value="Unassembled WGS sequence"/>
</dbReference>
<protein>
    <recommendedName>
        <fullName evidence="1">CheW-like domain-containing protein</fullName>
    </recommendedName>
</protein>
<sequence length="141" mass="15951">MLFVLCQTQESTFAVDADHIVEIIRMVQITRLPSEAGRLDGLINYRGDMIPVMDSNRYLQQEAAPYGADSAMVVVRYANQTFALVLNEIVSVLDLPVEALIAYEAIEQEYFNSALQHETRIHPVLNLKRIVQDIRTSLQSV</sequence>
<reference evidence="2 3" key="1">
    <citation type="submission" date="2017-09" db="EMBL/GenBank/DDBJ databases">
        <title>Depth-based differentiation of microbial function through sediment-hosted aquifers and enrichment of novel symbionts in the deep terrestrial subsurface.</title>
        <authorList>
            <person name="Probst A.J."/>
            <person name="Ladd B."/>
            <person name="Jarett J.K."/>
            <person name="Geller-Mcgrath D.E."/>
            <person name="Sieber C.M."/>
            <person name="Emerson J.B."/>
            <person name="Anantharaman K."/>
            <person name="Thomas B.C."/>
            <person name="Malmstrom R."/>
            <person name="Stieglmeier M."/>
            <person name="Klingl A."/>
            <person name="Woyke T."/>
            <person name="Ryan C.M."/>
            <person name="Banfield J.F."/>
        </authorList>
    </citation>
    <scope>NUCLEOTIDE SEQUENCE [LARGE SCALE GENOMIC DNA]</scope>
    <source>
        <strain evidence="2">CG17_big_fil_post_rev_8_21_14_2_50_48_46</strain>
    </source>
</reference>
<dbReference type="Pfam" id="PF01584">
    <property type="entry name" value="CheW"/>
    <property type="match status" value="1"/>
</dbReference>
<dbReference type="SMART" id="SM00260">
    <property type="entry name" value="CheW"/>
    <property type="match status" value="1"/>
</dbReference>
<name>A0A2M7G1L9_9BACT</name>
<dbReference type="PROSITE" id="PS50851">
    <property type="entry name" value="CHEW"/>
    <property type="match status" value="1"/>
</dbReference>
<comment type="caution">
    <text evidence="2">The sequence shown here is derived from an EMBL/GenBank/DDBJ whole genome shotgun (WGS) entry which is preliminary data.</text>
</comment>
<evidence type="ECO:0000313" key="3">
    <source>
        <dbReference type="Proteomes" id="UP000231019"/>
    </source>
</evidence>